<sequence>MCRPLTVRCDEGHHTYTFEDIILPCMEVGSFACKIGLSELADFQNASTSCICAEVDHEPDCVAYARTCEAVLKKYGESLARGPRKKSWVVKWFAAKAEEQDWQKLLEKAHEEEVGGGLLTRKESDGALEALRRVRLDVRGEKE</sequence>
<accession>M3AUR7</accession>
<dbReference type="EMBL" id="KB446560">
    <property type="protein sequence ID" value="EME80898.1"/>
    <property type="molecule type" value="Genomic_DNA"/>
</dbReference>
<reference evidence="1 2" key="1">
    <citation type="journal article" date="2012" name="PLoS Pathog.">
        <title>Diverse lifestyles and strategies of plant pathogenesis encoded in the genomes of eighteen Dothideomycetes fungi.</title>
        <authorList>
            <person name="Ohm R.A."/>
            <person name="Feau N."/>
            <person name="Henrissat B."/>
            <person name="Schoch C.L."/>
            <person name="Horwitz B.A."/>
            <person name="Barry K.W."/>
            <person name="Condon B.J."/>
            <person name="Copeland A.C."/>
            <person name="Dhillon B."/>
            <person name="Glaser F."/>
            <person name="Hesse C.N."/>
            <person name="Kosti I."/>
            <person name="LaButti K."/>
            <person name="Lindquist E.A."/>
            <person name="Lucas S."/>
            <person name="Salamov A.A."/>
            <person name="Bradshaw R.E."/>
            <person name="Ciuffetti L."/>
            <person name="Hamelin R.C."/>
            <person name="Kema G.H.J."/>
            <person name="Lawrence C."/>
            <person name="Scott J.A."/>
            <person name="Spatafora J.W."/>
            <person name="Turgeon B.G."/>
            <person name="de Wit P.J.G.M."/>
            <person name="Zhong S."/>
            <person name="Goodwin S.B."/>
            <person name="Grigoriev I.V."/>
        </authorList>
    </citation>
    <scope>NUCLEOTIDE SEQUENCE [LARGE SCALE GENOMIC DNA]</scope>
    <source>
        <strain evidence="1 2">CIRAD86</strain>
    </source>
</reference>
<evidence type="ECO:0000313" key="2">
    <source>
        <dbReference type="Proteomes" id="UP000016932"/>
    </source>
</evidence>
<evidence type="ECO:0000313" key="1">
    <source>
        <dbReference type="EMBL" id="EME80898.1"/>
    </source>
</evidence>
<dbReference type="Proteomes" id="UP000016932">
    <property type="component" value="Unassembled WGS sequence"/>
</dbReference>
<dbReference type="eggNOG" id="ENOG502RQ84">
    <property type="taxonomic scope" value="Eukaryota"/>
</dbReference>
<dbReference type="VEuPathDB" id="FungiDB:MYCFIDRAFT_197770"/>
<keyword evidence="2" id="KW-1185">Reference proteome</keyword>
<gene>
    <name evidence="1" type="ORF">MYCFIDRAFT_197770</name>
</gene>
<organism evidence="1 2">
    <name type="scientific">Pseudocercospora fijiensis (strain CIRAD86)</name>
    <name type="common">Black leaf streak disease fungus</name>
    <name type="synonym">Mycosphaerella fijiensis</name>
    <dbReference type="NCBI Taxonomy" id="383855"/>
    <lineage>
        <taxon>Eukaryota</taxon>
        <taxon>Fungi</taxon>
        <taxon>Dikarya</taxon>
        <taxon>Ascomycota</taxon>
        <taxon>Pezizomycotina</taxon>
        <taxon>Dothideomycetes</taxon>
        <taxon>Dothideomycetidae</taxon>
        <taxon>Mycosphaerellales</taxon>
        <taxon>Mycosphaerellaceae</taxon>
        <taxon>Pseudocercospora</taxon>
    </lineage>
</organism>
<dbReference type="KEGG" id="pfj:MYCFIDRAFT_197770"/>
<proteinExistence type="predicted"/>
<dbReference type="GeneID" id="19335672"/>
<protein>
    <submittedName>
        <fullName evidence="1">Uncharacterized protein</fullName>
    </submittedName>
</protein>
<name>M3AUR7_PSEFD</name>
<dbReference type="OrthoDB" id="10290771at2759"/>
<dbReference type="RefSeq" id="XP_007928254.1">
    <property type="nucleotide sequence ID" value="XM_007930063.1"/>
</dbReference>
<dbReference type="HOGENOM" id="CLU_1807059_0_0_1"/>
<dbReference type="AlphaFoldDB" id="M3AUR7"/>